<dbReference type="EMBL" id="CP043494">
    <property type="protein sequence ID" value="WNG51053.1"/>
    <property type="molecule type" value="Genomic_DNA"/>
</dbReference>
<feature type="compositionally biased region" description="Basic and acidic residues" evidence="1">
    <location>
        <begin position="202"/>
        <end position="213"/>
    </location>
</feature>
<keyword evidence="2" id="KW-0472">Membrane</keyword>
<feature type="compositionally biased region" description="Polar residues" evidence="1">
    <location>
        <begin position="142"/>
        <end position="157"/>
    </location>
</feature>
<dbReference type="RefSeq" id="WP_395810873.1">
    <property type="nucleotide sequence ID" value="NZ_CP043494.1"/>
</dbReference>
<evidence type="ECO:0000313" key="3">
    <source>
        <dbReference type="EMBL" id="WNG51053.1"/>
    </source>
</evidence>
<keyword evidence="2" id="KW-0812">Transmembrane</keyword>
<evidence type="ECO:0000256" key="2">
    <source>
        <dbReference type="SAM" id="Phobius"/>
    </source>
</evidence>
<feature type="transmembrane region" description="Helical" evidence="2">
    <location>
        <begin position="295"/>
        <end position="314"/>
    </location>
</feature>
<evidence type="ECO:0000313" key="4">
    <source>
        <dbReference type="Proteomes" id="UP001611383"/>
    </source>
</evidence>
<reference evidence="3 4" key="1">
    <citation type="submission" date="2019-08" db="EMBL/GenBank/DDBJ databases">
        <title>Archangium and Cystobacter genomes.</title>
        <authorList>
            <person name="Chen I.-C.K."/>
            <person name="Wielgoss S."/>
        </authorList>
    </citation>
    <scope>NUCLEOTIDE SEQUENCE [LARGE SCALE GENOMIC DNA]</scope>
    <source>
        <strain evidence="3 4">Cbm 6</strain>
    </source>
</reference>
<gene>
    <name evidence="3" type="ORF">F0U60_48195</name>
</gene>
<feature type="region of interest" description="Disordered" evidence="1">
    <location>
        <begin position="1"/>
        <end position="234"/>
    </location>
</feature>
<feature type="compositionally biased region" description="Basic and acidic residues" evidence="1">
    <location>
        <begin position="62"/>
        <end position="84"/>
    </location>
</feature>
<sequence length="316" mass="33626">MSHAGNIKGGPGNPLGQVPTRAPEGGLPGRPDRSGPGSGGGREEKTRIARVPLEADPPTLTDRPRPGGQREPRKNEAKESKNDGRTGIWNFAQDGLEVGGSSRSGRTRESKSSGVFEEPKAQEHPRRTGEQLRLQSPDALVTETSAPQAQQGSQSEAPSVHPEKKDSQFEAPPASQERKGRQLEAPPERTLRQDSAPSVVFEQKEPEPHKEPEQPDLPAPLTSEPSAAVHPGMVPSGVALANQGVVLNPDDVPESGLERRGSSRRLGPHMLWNALHGLRDSPEDSSLLQEKWSQVAFGAVIALAGAALLVGMLASL</sequence>
<proteinExistence type="predicted"/>
<keyword evidence="2" id="KW-1133">Transmembrane helix</keyword>
<protein>
    <recommendedName>
        <fullName evidence="5">Immediate early protein ICP0</fullName>
    </recommendedName>
</protein>
<name>A0ABY9X6M5_9BACT</name>
<evidence type="ECO:0008006" key="5">
    <source>
        <dbReference type="Google" id="ProtNLM"/>
    </source>
</evidence>
<feature type="compositionally biased region" description="Basic and acidic residues" evidence="1">
    <location>
        <begin position="106"/>
        <end position="130"/>
    </location>
</feature>
<keyword evidence="4" id="KW-1185">Reference proteome</keyword>
<organism evidence="3 4">
    <name type="scientific">Archangium minus</name>
    <dbReference type="NCBI Taxonomy" id="83450"/>
    <lineage>
        <taxon>Bacteria</taxon>
        <taxon>Pseudomonadati</taxon>
        <taxon>Myxococcota</taxon>
        <taxon>Myxococcia</taxon>
        <taxon>Myxococcales</taxon>
        <taxon>Cystobacterineae</taxon>
        <taxon>Archangiaceae</taxon>
        <taxon>Archangium</taxon>
    </lineage>
</organism>
<feature type="compositionally biased region" description="Basic and acidic residues" evidence="1">
    <location>
        <begin position="176"/>
        <end position="192"/>
    </location>
</feature>
<accession>A0ABY9X6M5</accession>
<dbReference type="Proteomes" id="UP001611383">
    <property type="component" value="Chromosome"/>
</dbReference>
<evidence type="ECO:0000256" key="1">
    <source>
        <dbReference type="SAM" id="MobiDB-lite"/>
    </source>
</evidence>